<evidence type="ECO:0000313" key="1">
    <source>
        <dbReference type="EMBL" id="MBB6521788.1"/>
    </source>
</evidence>
<dbReference type="InParanoid" id="A0A7X0JT35"/>
<keyword evidence="2" id="KW-1185">Reference proteome</keyword>
<gene>
    <name evidence="1" type="ORF">HNR48_002073</name>
</gene>
<organism evidence="1 2">
    <name type="scientific">Pseudoteredinibacter isoporae</name>
    <dbReference type="NCBI Taxonomy" id="570281"/>
    <lineage>
        <taxon>Bacteria</taxon>
        <taxon>Pseudomonadati</taxon>
        <taxon>Pseudomonadota</taxon>
        <taxon>Gammaproteobacteria</taxon>
        <taxon>Cellvibrionales</taxon>
        <taxon>Cellvibrionaceae</taxon>
        <taxon>Pseudoteredinibacter</taxon>
    </lineage>
</organism>
<dbReference type="AlphaFoldDB" id="A0A7X0JT35"/>
<protein>
    <submittedName>
        <fullName evidence="1">Uncharacterized protein</fullName>
    </submittedName>
</protein>
<reference evidence="1 2" key="1">
    <citation type="submission" date="2020-08" db="EMBL/GenBank/DDBJ databases">
        <title>Genomic Encyclopedia of Type Strains, Phase IV (KMG-IV): sequencing the most valuable type-strain genomes for metagenomic binning, comparative biology and taxonomic classification.</title>
        <authorList>
            <person name="Goeker M."/>
        </authorList>
    </citation>
    <scope>NUCLEOTIDE SEQUENCE [LARGE SCALE GENOMIC DNA]</scope>
    <source>
        <strain evidence="1 2">DSM 22368</strain>
    </source>
</reference>
<comment type="caution">
    <text evidence="1">The sequence shown here is derived from an EMBL/GenBank/DDBJ whole genome shotgun (WGS) entry which is preliminary data.</text>
</comment>
<proteinExistence type="predicted"/>
<sequence>MSGDQESIVYGCIKDAVGLSCDQERRRINRSAMLALPNAEQWPFLSQEMFAIPRIETNMMGYQTEVMHFGASYQAIEYEWEEWLKAFEALLSKMYWVDATVHLETELSGNHTFSWTCDEDYHRPGTEVSRVRCQWQHETGL</sequence>
<evidence type="ECO:0000313" key="2">
    <source>
        <dbReference type="Proteomes" id="UP000528457"/>
    </source>
</evidence>
<accession>A0A7X0JT35</accession>
<dbReference type="EMBL" id="JACHHT010000002">
    <property type="protein sequence ID" value="MBB6521788.1"/>
    <property type="molecule type" value="Genomic_DNA"/>
</dbReference>
<name>A0A7X0JT35_9GAMM</name>
<dbReference type="Proteomes" id="UP000528457">
    <property type="component" value="Unassembled WGS sequence"/>
</dbReference>
<dbReference type="RefSeq" id="WP_166844534.1">
    <property type="nucleotide sequence ID" value="NZ_JAAONY010000002.1"/>
</dbReference>